<proteinExistence type="predicted"/>
<gene>
    <name evidence="2" type="ORF">GX50_08865</name>
</gene>
<comment type="caution">
    <text evidence="2">The sequence shown here is derived from an EMBL/GenBank/DDBJ whole genome shotgun (WGS) entry which is preliminary data.</text>
</comment>
<dbReference type="Proteomes" id="UP000226031">
    <property type="component" value="Unassembled WGS sequence"/>
</dbReference>
<feature type="region of interest" description="Disordered" evidence="1">
    <location>
        <begin position="164"/>
        <end position="205"/>
    </location>
</feature>
<feature type="compositionally biased region" description="Polar residues" evidence="1">
    <location>
        <begin position="106"/>
        <end position="123"/>
    </location>
</feature>
<dbReference type="STRING" id="73230.A0A2B7Z4R4"/>
<evidence type="ECO:0000313" key="3">
    <source>
        <dbReference type="Proteomes" id="UP000226031"/>
    </source>
</evidence>
<accession>A0A2B7Z4R4</accession>
<dbReference type="EMBL" id="PDND01000490">
    <property type="protein sequence ID" value="PGH28400.1"/>
    <property type="molecule type" value="Genomic_DNA"/>
</dbReference>
<protein>
    <submittedName>
        <fullName evidence="2">Uncharacterized protein</fullName>
    </submittedName>
</protein>
<sequence length="205" mass="22942">MNHLVSSPKLFPDWAGVKAARDGYRNCCPGETKLSTKWHSVDERKDHYYWPTAQVLNYCGKEWKPRYGYLITQEELALLRFSRERISSGLAAHRSPRVIVLQTAAPTQSASHQSHQRNLSITSEPGRAPECDISVGHDYPPLDSWELVNSGYRHILAGFMSKEKPKSGHIFSRQSSQRPSTPPRRGLQGSSPFSSPSPIAISSPS</sequence>
<dbReference type="AlphaFoldDB" id="A0A2B7Z4R4"/>
<feature type="region of interest" description="Disordered" evidence="1">
    <location>
        <begin position="106"/>
        <end position="131"/>
    </location>
</feature>
<dbReference type="VEuPathDB" id="FungiDB:EMCG_03363"/>
<name>A0A2B7Z4R4_9EURO</name>
<evidence type="ECO:0000313" key="2">
    <source>
        <dbReference type="EMBL" id="PGH28400.1"/>
    </source>
</evidence>
<evidence type="ECO:0000256" key="1">
    <source>
        <dbReference type="SAM" id="MobiDB-lite"/>
    </source>
</evidence>
<organism evidence="2 3">
    <name type="scientific">[Emmonsia] crescens</name>
    <dbReference type="NCBI Taxonomy" id="73230"/>
    <lineage>
        <taxon>Eukaryota</taxon>
        <taxon>Fungi</taxon>
        <taxon>Dikarya</taxon>
        <taxon>Ascomycota</taxon>
        <taxon>Pezizomycotina</taxon>
        <taxon>Eurotiomycetes</taxon>
        <taxon>Eurotiomycetidae</taxon>
        <taxon>Onygenales</taxon>
        <taxon>Ajellomycetaceae</taxon>
        <taxon>Emergomyces</taxon>
    </lineage>
</organism>
<feature type="compositionally biased region" description="Low complexity" evidence="1">
    <location>
        <begin position="172"/>
        <end position="205"/>
    </location>
</feature>
<reference evidence="2 3" key="1">
    <citation type="submission" date="2017-10" db="EMBL/GenBank/DDBJ databases">
        <title>Comparative genomics in systemic dimorphic fungi from Ajellomycetaceae.</title>
        <authorList>
            <person name="Munoz J.F."/>
            <person name="Mcewen J.G."/>
            <person name="Clay O.K."/>
            <person name="Cuomo C.A."/>
        </authorList>
    </citation>
    <scope>NUCLEOTIDE SEQUENCE [LARGE SCALE GENOMIC DNA]</scope>
    <source>
        <strain evidence="2 3">UAMH4076</strain>
    </source>
</reference>
<keyword evidence="3" id="KW-1185">Reference proteome</keyword>